<dbReference type="InterPro" id="IPR011650">
    <property type="entry name" value="Peptidase_M20_dimer"/>
</dbReference>
<evidence type="ECO:0000256" key="5">
    <source>
        <dbReference type="SAM" id="SignalP"/>
    </source>
</evidence>
<dbReference type="InterPro" id="IPR050072">
    <property type="entry name" value="Peptidase_M20A"/>
</dbReference>
<keyword evidence="7" id="KW-0121">Carboxypeptidase</keyword>
<dbReference type="AlphaFoldDB" id="A0A1H9JK78"/>
<dbReference type="GeneID" id="93677556"/>
<dbReference type="SUPFAM" id="SSF55031">
    <property type="entry name" value="Bacterial exopeptidase dimerisation domain"/>
    <property type="match status" value="1"/>
</dbReference>
<dbReference type="RefSeq" id="WP_094011154.1">
    <property type="nucleotide sequence ID" value="NZ_CP128543.1"/>
</dbReference>
<feature type="signal peptide" evidence="5">
    <location>
        <begin position="1"/>
        <end position="19"/>
    </location>
</feature>
<dbReference type="Gene3D" id="3.30.70.360">
    <property type="match status" value="1"/>
</dbReference>
<dbReference type="PANTHER" id="PTHR43808:SF10">
    <property type="entry name" value="BLL3749 PROTEIN"/>
    <property type="match status" value="1"/>
</dbReference>
<evidence type="ECO:0000313" key="7">
    <source>
        <dbReference type="EMBL" id="SEQ87401.1"/>
    </source>
</evidence>
<keyword evidence="5" id="KW-0732">Signal</keyword>
<evidence type="ECO:0000256" key="4">
    <source>
        <dbReference type="PIRSR" id="PIRSR037238-1"/>
    </source>
</evidence>
<feature type="chain" id="PRO_5011657689" evidence="5">
    <location>
        <begin position="20"/>
        <end position="406"/>
    </location>
</feature>
<accession>A0A1H9JK78</accession>
<organism evidence="7 8">
    <name type="scientific">Pseudomonas soli</name>
    <dbReference type="NCBI Taxonomy" id="1306993"/>
    <lineage>
        <taxon>Bacteria</taxon>
        <taxon>Pseudomonadati</taxon>
        <taxon>Pseudomonadota</taxon>
        <taxon>Gammaproteobacteria</taxon>
        <taxon>Pseudomonadales</taxon>
        <taxon>Pseudomonadaceae</taxon>
        <taxon>Pseudomonas</taxon>
    </lineage>
</organism>
<keyword evidence="2" id="KW-0378">Hydrolase</keyword>
<evidence type="ECO:0000256" key="2">
    <source>
        <dbReference type="ARBA" id="ARBA00022801"/>
    </source>
</evidence>
<feature type="domain" description="Peptidase M20 dimerisation" evidence="6">
    <location>
        <begin position="204"/>
        <end position="304"/>
    </location>
</feature>
<proteinExistence type="predicted"/>
<dbReference type="PANTHER" id="PTHR43808">
    <property type="entry name" value="ACETYLORNITHINE DEACETYLASE"/>
    <property type="match status" value="1"/>
</dbReference>
<dbReference type="Proteomes" id="UP000199221">
    <property type="component" value="Unassembled WGS sequence"/>
</dbReference>
<feature type="active site" description="Proton acceptor" evidence="4">
    <location>
        <position position="169"/>
    </location>
</feature>
<dbReference type="Pfam" id="PF07687">
    <property type="entry name" value="M20_dimer"/>
    <property type="match status" value="1"/>
</dbReference>
<dbReference type="SUPFAM" id="SSF53187">
    <property type="entry name" value="Zn-dependent exopeptidases"/>
    <property type="match status" value="1"/>
</dbReference>
<reference evidence="7 8" key="1">
    <citation type="submission" date="2016-10" db="EMBL/GenBank/DDBJ databases">
        <authorList>
            <person name="de Groot N.N."/>
        </authorList>
    </citation>
    <scope>NUCLEOTIDE SEQUENCE [LARGE SCALE GENOMIC DNA]</scope>
    <source>
        <strain evidence="7 8">LMG 27941</strain>
    </source>
</reference>
<sequence>MHLRLCTLALALTCATAQAVEPTHQELYSQAQAEQPHYLETLKSLVSVDTGTGTEAGLKQVGAELVKRLEALGAKVTTQPATPSVGDNIVGTFKGTGDKDFLLMVHYDTVFGPGTVAKRPFRIEGERAYGPGVADAKGGVAMILHALKLLQDQQYKGYRTLTVLFNPDEEMGSAGSRQLIAELARQHDFVFSYEPPDKDAVTVATNGINRLKLTVNGRASHAGSAPEAGRNALIELAHQLLQLNALGDKDKGTTVNWTLAKAGEKANIIPALASAEADMRYSDLSETERVQEDALRIIKKQLVADTQVELVMEKGRPPLAKNDASTQLAQTARQLYSKIDRQLQPIAMRFGTDAGYAYLPDSDKPAVLETLGVVGAGLHGDDEYMEIASVAPRLYLTVAMIRQLAQ</sequence>
<dbReference type="CDD" id="cd03885">
    <property type="entry name" value="M20_CPDG2"/>
    <property type="match status" value="1"/>
</dbReference>
<dbReference type="Pfam" id="PF01546">
    <property type="entry name" value="Peptidase_M20"/>
    <property type="match status" value="1"/>
</dbReference>
<name>A0A1H9JK78_9PSED</name>
<dbReference type="InterPro" id="IPR002933">
    <property type="entry name" value="Peptidase_M20"/>
</dbReference>
<protein>
    <submittedName>
        <fullName evidence="7">Glutamate carboxypeptidase</fullName>
    </submittedName>
</protein>
<dbReference type="GO" id="GO:0004180">
    <property type="term" value="F:carboxypeptidase activity"/>
    <property type="evidence" value="ECO:0007669"/>
    <property type="project" value="UniProtKB-KW"/>
</dbReference>
<evidence type="ECO:0000313" key="8">
    <source>
        <dbReference type="Proteomes" id="UP000199221"/>
    </source>
</evidence>
<dbReference type="Gene3D" id="3.40.630.10">
    <property type="entry name" value="Zn peptidases"/>
    <property type="match status" value="1"/>
</dbReference>
<evidence type="ECO:0000256" key="1">
    <source>
        <dbReference type="ARBA" id="ARBA00022723"/>
    </source>
</evidence>
<keyword evidence="7" id="KW-0645">Protease</keyword>
<evidence type="ECO:0000256" key="3">
    <source>
        <dbReference type="ARBA" id="ARBA00023285"/>
    </source>
</evidence>
<dbReference type="InterPro" id="IPR017150">
    <property type="entry name" value="Pept_M20_glutamate_carboxypep"/>
</dbReference>
<dbReference type="InterPro" id="IPR036264">
    <property type="entry name" value="Bact_exopeptidase_dim_dom"/>
</dbReference>
<feature type="active site" evidence="4">
    <location>
        <position position="108"/>
    </location>
</feature>
<dbReference type="NCBIfam" id="NF004788">
    <property type="entry name" value="PRK06133.1"/>
    <property type="match status" value="1"/>
</dbReference>
<gene>
    <name evidence="7" type="ORF">SAMN05216230_104143</name>
</gene>
<evidence type="ECO:0000259" key="6">
    <source>
        <dbReference type="Pfam" id="PF07687"/>
    </source>
</evidence>
<dbReference type="EMBL" id="FOEQ01000004">
    <property type="protein sequence ID" value="SEQ87401.1"/>
    <property type="molecule type" value="Genomic_DNA"/>
</dbReference>
<keyword evidence="3" id="KW-0170">Cobalt</keyword>
<dbReference type="PIRSF" id="PIRSF037238">
    <property type="entry name" value="Carboxypeptidase_G2"/>
    <property type="match status" value="1"/>
</dbReference>
<dbReference type="GO" id="GO:0046872">
    <property type="term" value="F:metal ion binding"/>
    <property type="evidence" value="ECO:0007669"/>
    <property type="project" value="UniProtKB-KW"/>
</dbReference>
<keyword evidence="1" id="KW-0479">Metal-binding</keyword>